<keyword evidence="16" id="KW-1185">Reference proteome</keyword>
<dbReference type="GO" id="GO:0003882">
    <property type="term" value="F:CDP-diacylglycerol-serine O-phosphatidyltransferase activity"/>
    <property type="evidence" value="ECO:0007669"/>
    <property type="project" value="UniProtKB-EC"/>
</dbReference>
<feature type="transmembrane region" description="Helical" evidence="14">
    <location>
        <begin position="358"/>
        <end position="381"/>
    </location>
</feature>
<evidence type="ECO:0000256" key="13">
    <source>
        <dbReference type="SAM" id="MobiDB-lite"/>
    </source>
</evidence>
<dbReference type="Proteomes" id="UP000195570">
    <property type="component" value="Unassembled WGS sequence"/>
</dbReference>
<comment type="subcellular location">
    <subcellularLocation>
        <location evidence="1">Endoplasmic reticulum membrane</location>
        <topology evidence="1">Multi-pass membrane protein</topology>
    </subcellularLocation>
</comment>
<feature type="compositionally biased region" description="Polar residues" evidence="13">
    <location>
        <begin position="1"/>
        <end position="16"/>
    </location>
</feature>
<protein>
    <submittedName>
        <fullName evidence="15">Phosphatidylserine synthase, putative</fullName>
        <ecNumber evidence="15">2.7.8.8</ecNumber>
    </submittedName>
</protein>
<keyword evidence="4 15" id="KW-0808">Transferase</keyword>
<dbReference type="InterPro" id="IPR004277">
    <property type="entry name" value="PSS"/>
</dbReference>
<dbReference type="PANTHER" id="PTHR15362">
    <property type="entry name" value="PHOSPHATIDYLINOSITOL SYNTHASE"/>
    <property type="match status" value="1"/>
</dbReference>
<evidence type="ECO:0000256" key="3">
    <source>
        <dbReference type="ARBA" id="ARBA00022516"/>
    </source>
</evidence>
<evidence type="ECO:0000256" key="10">
    <source>
        <dbReference type="ARBA" id="ARBA00023209"/>
    </source>
</evidence>
<evidence type="ECO:0000256" key="8">
    <source>
        <dbReference type="ARBA" id="ARBA00023098"/>
    </source>
</evidence>
<evidence type="ECO:0000256" key="5">
    <source>
        <dbReference type="ARBA" id="ARBA00022692"/>
    </source>
</evidence>
<feature type="transmembrane region" description="Helical" evidence="14">
    <location>
        <begin position="80"/>
        <end position="98"/>
    </location>
</feature>
<dbReference type="PANTHER" id="PTHR15362:SF7">
    <property type="entry name" value="PHOSPHATIDYLSERINE SYNTHASE 2"/>
    <property type="match status" value="1"/>
</dbReference>
<feature type="transmembrane region" description="Helical" evidence="14">
    <location>
        <begin position="139"/>
        <end position="159"/>
    </location>
</feature>
<comment type="pathway">
    <text evidence="2">Lipid metabolism.</text>
</comment>
<evidence type="ECO:0000256" key="4">
    <source>
        <dbReference type="ARBA" id="ARBA00022679"/>
    </source>
</evidence>
<dbReference type="GO" id="GO:0006659">
    <property type="term" value="P:phosphatidylserine biosynthetic process"/>
    <property type="evidence" value="ECO:0007669"/>
    <property type="project" value="InterPro"/>
</dbReference>
<evidence type="ECO:0000256" key="6">
    <source>
        <dbReference type="ARBA" id="ARBA00022824"/>
    </source>
</evidence>
<dbReference type="GeneID" id="92379844"/>
<evidence type="ECO:0000256" key="1">
    <source>
        <dbReference type="ARBA" id="ARBA00004477"/>
    </source>
</evidence>
<feature type="region of interest" description="Disordered" evidence="13">
    <location>
        <begin position="1"/>
        <end position="53"/>
    </location>
</feature>
<keyword evidence="11" id="KW-1208">Phospholipid metabolism</keyword>
<comment type="pathway">
    <text evidence="12">Phospholipid metabolism.</text>
</comment>
<evidence type="ECO:0000256" key="11">
    <source>
        <dbReference type="ARBA" id="ARBA00023264"/>
    </source>
</evidence>
<evidence type="ECO:0000256" key="9">
    <source>
        <dbReference type="ARBA" id="ARBA00023136"/>
    </source>
</evidence>
<sequence>MAGKLNSATGSFSSPKGTGASRKGIDSRKGSVSSHSSGPKKVKKLNSLPISREINPKQQSEETCIANGGTEDAMYTPRTLSVLIVLLAVFLFMVRYCHYLDMDVVSSVKLGLAASGVSFIAFGATHLPDSMLLRPHPSFWRAVLAVGVLYLALLSFLLFQSLDTIRAILLLHDPSLKSLPEERQYAEDCRIFTSDDPFLFVRTTFDIFIVAHTLGYFAKTIIVRDWRASTCISVVFEIVEVTFQHALPNFKECWWDHLLLDVLICNGGGTLLGILALRIFHARRYNWVLSDNVKSKCGKARRFISQLVPQSLVPYEWNVFLSPKRFVQFLLLLSLMTLQELNTFTVKHILHIPPKHHLVVLRLVMWLFLAIPAVCEYYFYISGLDPTNKLGPSVWVSVVNLLFEVVLAGKLAVEGNYFQEPMPGYIAIPWIISLISLCIWFAIFFGVLTLKQRMEKRCLLYAISSVFFYFGCGCVLAMFAMGMPDLQIGREAFQRYVYPYERYIIFWR</sequence>
<dbReference type="VEuPathDB" id="TriTrypDB:TEOVI_000590500"/>
<keyword evidence="10" id="KW-0594">Phospholipid biosynthesis</keyword>
<dbReference type="Pfam" id="PF03034">
    <property type="entry name" value="PSS"/>
    <property type="match status" value="1"/>
</dbReference>
<dbReference type="AlphaFoldDB" id="A0A1G4I9C6"/>
<dbReference type="GO" id="GO:0106245">
    <property type="term" value="F:L-serine-phosphatidylethanolamine phosphatidyltransferase activity"/>
    <property type="evidence" value="ECO:0007669"/>
    <property type="project" value="InterPro"/>
</dbReference>
<evidence type="ECO:0000313" key="16">
    <source>
        <dbReference type="Proteomes" id="UP000195570"/>
    </source>
</evidence>
<dbReference type="EMBL" id="CZPT02000977">
    <property type="protein sequence ID" value="SCU68415.1"/>
    <property type="molecule type" value="Genomic_DNA"/>
</dbReference>
<feature type="transmembrane region" description="Helical" evidence="14">
    <location>
        <begin position="258"/>
        <end position="280"/>
    </location>
</feature>
<feature type="transmembrane region" description="Helical" evidence="14">
    <location>
        <begin position="110"/>
        <end position="127"/>
    </location>
</feature>
<dbReference type="EC" id="2.7.8.8" evidence="15"/>
<evidence type="ECO:0000256" key="2">
    <source>
        <dbReference type="ARBA" id="ARBA00005189"/>
    </source>
</evidence>
<feature type="transmembrane region" description="Helical" evidence="14">
    <location>
        <begin position="459"/>
        <end position="480"/>
    </location>
</feature>
<keyword evidence="9 14" id="KW-0472">Membrane</keyword>
<feature type="transmembrane region" description="Helical" evidence="14">
    <location>
        <begin position="425"/>
        <end position="447"/>
    </location>
</feature>
<name>A0A1G4I9C6_TRYEQ</name>
<keyword evidence="7 14" id="KW-1133">Transmembrane helix</keyword>
<evidence type="ECO:0000256" key="7">
    <source>
        <dbReference type="ARBA" id="ARBA00022989"/>
    </source>
</evidence>
<keyword evidence="3" id="KW-0444">Lipid biosynthesis</keyword>
<keyword evidence="8" id="KW-0443">Lipid metabolism</keyword>
<dbReference type="RefSeq" id="XP_067079577.1">
    <property type="nucleotide sequence ID" value="XM_067223476.1"/>
</dbReference>
<comment type="caution">
    <text evidence="15">The sequence shown here is derived from an EMBL/GenBank/DDBJ whole genome shotgun (WGS) entry which is preliminary data.</text>
</comment>
<evidence type="ECO:0000256" key="14">
    <source>
        <dbReference type="SAM" id="Phobius"/>
    </source>
</evidence>
<dbReference type="GO" id="GO:0005789">
    <property type="term" value="C:endoplasmic reticulum membrane"/>
    <property type="evidence" value="ECO:0007669"/>
    <property type="project" value="UniProtKB-SubCell"/>
</dbReference>
<keyword evidence="5 14" id="KW-0812">Transmembrane</keyword>
<reference evidence="15" key="1">
    <citation type="submission" date="2016-09" db="EMBL/GenBank/DDBJ databases">
        <authorList>
            <person name="Hebert L."/>
            <person name="Moumen B."/>
        </authorList>
    </citation>
    <scope>NUCLEOTIDE SEQUENCE [LARGE SCALE GENOMIC DNA]</scope>
    <source>
        <strain evidence="15">OVI</strain>
    </source>
</reference>
<proteinExistence type="predicted"/>
<gene>
    <name evidence="15" type="ORF">TEOVI_000590500</name>
</gene>
<accession>A0A1G4I9C6</accession>
<keyword evidence="6" id="KW-0256">Endoplasmic reticulum</keyword>
<organism evidence="15 16">
    <name type="scientific">Trypanosoma equiperdum</name>
    <dbReference type="NCBI Taxonomy" id="5694"/>
    <lineage>
        <taxon>Eukaryota</taxon>
        <taxon>Discoba</taxon>
        <taxon>Euglenozoa</taxon>
        <taxon>Kinetoplastea</taxon>
        <taxon>Metakinetoplastina</taxon>
        <taxon>Trypanosomatida</taxon>
        <taxon>Trypanosomatidae</taxon>
        <taxon>Trypanosoma</taxon>
    </lineage>
</organism>
<evidence type="ECO:0000313" key="15">
    <source>
        <dbReference type="EMBL" id="SCU68415.1"/>
    </source>
</evidence>
<evidence type="ECO:0000256" key="12">
    <source>
        <dbReference type="ARBA" id="ARBA00025707"/>
    </source>
</evidence>